<dbReference type="AlphaFoldDB" id="A0A0K2TQP6"/>
<sequence>SCQGLEHYLFSAPRKRPTRGELHKNISAVENCPNSYSEIFVRQKRLSLSTPTATEKIIGGQERPVTKG</sequence>
<dbReference type="EMBL" id="HACA01010978">
    <property type="protein sequence ID" value="CDW28339.1"/>
    <property type="molecule type" value="Transcribed_RNA"/>
</dbReference>
<proteinExistence type="predicted"/>
<protein>
    <submittedName>
        <fullName evidence="1">Uncharacterized protein</fullName>
    </submittedName>
</protein>
<reference evidence="1" key="1">
    <citation type="submission" date="2014-05" db="EMBL/GenBank/DDBJ databases">
        <authorList>
            <person name="Chronopoulou M."/>
        </authorList>
    </citation>
    <scope>NUCLEOTIDE SEQUENCE</scope>
    <source>
        <tissue evidence="1">Whole organism</tissue>
    </source>
</reference>
<name>A0A0K2TQP6_LEPSM</name>
<organism evidence="1">
    <name type="scientific">Lepeophtheirus salmonis</name>
    <name type="common">Salmon louse</name>
    <name type="synonym">Caligus salmonis</name>
    <dbReference type="NCBI Taxonomy" id="72036"/>
    <lineage>
        <taxon>Eukaryota</taxon>
        <taxon>Metazoa</taxon>
        <taxon>Ecdysozoa</taxon>
        <taxon>Arthropoda</taxon>
        <taxon>Crustacea</taxon>
        <taxon>Multicrustacea</taxon>
        <taxon>Hexanauplia</taxon>
        <taxon>Copepoda</taxon>
        <taxon>Siphonostomatoida</taxon>
        <taxon>Caligidae</taxon>
        <taxon>Lepeophtheirus</taxon>
    </lineage>
</organism>
<feature type="non-terminal residue" evidence="1">
    <location>
        <position position="1"/>
    </location>
</feature>
<accession>A0A0K2TQP6</accession>
<evidence type="ECO:0000313" key="1">
    <source>
        <dbReference type="EMBL" id="CDW28339.1"/>
    </source>
</evidence>